<comment type="caution">
    <text evidence="1">The sequence shown here is derived from an EMBL/GenBank/DDBJ whole genome shotgun (WGS) entry which is preliminary data.</text>
</comment>
<gene>
    <name evidence="1" type="ORF">rsdtw13_18040</name>
</gene>
<evidence type="ECO:0000313" key="1">
    <source>
        <dbReference type="EMBL" id="GKX66546.1"/>
    </source>
</evidence>
<dbReference type="Proteomes" id="UP001058074">
    <property type="component" value="Unassembled WGS sequence"/>
</dbReference>
<proteinExistence type="predicted"/>
<evidence type="ECO:0000313" key="2">
    <source>
        <dbReference type="Proteomes" id="UP001058074"/>
    </source>
</evidence>
<name>A0ACB5RBT8_9CLOT</name>
<sequence length="337" mass="39832">MEYKISIIVPCYNVEKYIVRCIESLINQTIGIESLQIIFVNDASTDSTLSILSEYEAKYPNNICIINLETNSGLSCARNAALDYAYAPFIGYVDADDWIELDMFEKMFCKITEYNCDVVMCRNDRPKSESEAKSGVTGKDLYFVLDRIENKKIFLSYFRLDVTCWNKLVRKQLLIDKNISFPEKLKYEDNYWSILLFLYAKSMYLLEECLYHWFLNPRSIVTSGTSNIDRTSVQLMLIEECKKRLFLDDYAEELEYNFYEKFFVETIFFLFRDNVVTVDFLNKLKSILLKYSNLEQNVYYKCERPIVKLKCETEIRKLLENDITEELAEQVMKKCFA</sequence>
<keyword evidence="1" id="KW-0808">Transferase</keyword>
<reference evidence="1" key="1">
    <citation type="journal article" date="2025" name="Int. J. Syst. Evol. Microbiol.">
        <title>Inconstantimicrobium mannanitabidum sp. nov., a novel member of the family Clostridiaceae isolated from anoxic soil under the treatment of reductive soil disinfestation.</title>
        <authorList>
            <person name="Ueki A."/>
            <person name="Tonouchi A."/>
            <person name="Honma S."/>
            <person name="Kaku N."/>
            <person name="Ueki K."/>
        </authorList>
    </citation>
    <scope>NUCLEOTIDE SEQUENCE</scope>
    <source>
        <strain evidence="1">TW13</strain>
    </source>
</reference>
<organism evidence="1 2">
    <name type="scientific">Inconstantimicrobium mannanitabidum</name>
    <dbReference type="NCBI Taxonomy" id="1604901"/>
    <lineage>
        <taxon>Bacteria</taxon>
        <taxon>Bacillati</taxon>
        <taxon>Bacillota</taxon>
        <taxon>Clostridia</taxon>
        <taxon>Eubacteriales</taxon>
        <taxon>Clostridiaceae</taxon>
        <taxon>Inconstantimicrobium</taxon>
    </lineage>
</organism>
<keyword evidence="2" id="KW-1185">Reference proteome</keyword>
<dbReference type="EMBL" id="BROD01000001">
    <property type="protein sequence ID" value="GKX66546.1"/>
    <property type="molecule type" value="Genomic_DNA"/>
</dbReference>
<protein>
    <submittedName>
        <fullName evidence="1">Glycosyl transferase</fullName>
    </submittedName>
</protein>
<accession>A0ACB5RBT8</accession>